<evidence type="ECO:0008006" key="5">
    <source>
        <dbReference type="Google" id="ProtNLM"/>
    </source>
</evidence>
<reference evidence="3" key="1">
    <citation type="submission" date="2022-10" db="EMBL/GenBank/DDBJ databases">
        <title>The complete genomes of actinobacterial strains from the NBC collection.</title>
        <authorList>
            <person name="Joergensen T.S."/>
            <person name="Alvarez Arevalo M."/>
            <person name="Sterndorff E.B."/>
            <person name="Faurdal D."/>
            <person name="Vuksanovic O."/>
            <person name="Mourched A.-S."/>
            <person name="Charusanti P."/>
            <person name="Shaw S."/>
            <person name="Blin K."/>
            <person name="Weber T."/>
        </authorList>
    </citation>
    <scope>NUCLEOTIDE SEQUENCE</scope>
    <source>
        <strain evidence="3">NBC_01432</strain>
    </source>
</reference>
<name>A0ABZ2AE43_STRNV</name>
<dbReference type="GeneID" id="91339759"/>
<keyword evidence="4" id="KW-1185">Reference proteome</keyword>
<gene>
    <name evidence="3" type="ORF">OG442_38580</name>
</gene>
<sequence>MSGSAATEFTSVQSQYEVQVAGDLERNDAEQKRIRAEIDTLQGQLETLERDHALLLGVQRVFAEGARPGAVRGAKASAKKSAKSSAKAGTAGKQPSLAQLLGTLLAAHGEPRSAAEISAELAADHPRRNSNVNVVRNALELLVAKSQAHRSKQNNSVFYTYAGRDAAPASD</sequence>
<feature type="coiled-coil region" evidence="1">
    <location>
        <begin position="24"/>
        <end position="51"/>
    </location>
</feature>
<evidence type="ECO:0000256" key="2">
    <source>
        <dbReference type="SAM" id="MobiDB-lite"/>
    </source>
</evidence>
<dbReference type="EMBL" id="CP109495">
    <property type="protein sequence ID" value="WUX56977.1"/>
    <property type="molecule type" value="Genomic_DNA"/>
</dbReference>
<evidence type="ECO:0000313" key="4">
    <source>
        <dbReference type="Proteomes" id="UP001432209"/>
    </source>
</evidence>
<organism evidence="3 4">
    <name type="scientific">Streptomyces niveus</name>
    <name type="common">Streptomyces spheroides</name>
    <dbReference type="NCBI Taxonomy" id="193462"/>
    <lineage>
        <taxon>Bacteria</taxon>
        <taxon>Bacillati</taxon>
        <taxon>Actinomycetota</taxon>
        <taxon>Actinomycetes</taxon>
        <taxon>Kitasatosporales</taxon>
        <taxon>Streptomycetaceae</taxon>
        <taxon>Streptomyces</taxon>
    </lineage>
</organism>
<dbReference type="Proteomes" id="UP001432209">
    <property type="component" value="Chromosome"/>
</dbReference>
<dbReference type="RefSeq" id="WP_329081944.1">
    <property type="nucleotide sequence ID" value="NZ_CP109483.1"/>
</dbReference>
<evidence type="ECO:0000313" key="3">
    <source>
        <dbReference type="EMBL" id="WUX56977.1"/>
    </source>
</evidence>
<accession>A0ABZ2AE43</accession>
<keyword evidence="1" id="KW-0175">Coiled coil</keyword>
<feature type="compositionally biased region" description="Low complexity" evidence="2">
    <location>
        <begin position="83"/>
        <end position="93"/>
    </location>
</feature>
<protein>
    <recommendedName>
        <fullName evidence="5">Regulatory protein</fullName>
    </recommendedName>
</protein>
<proteinExistence type="predicted"/>
<evidence type="ECO:0000256" key="1">
    <source>
        <dbReference type="SAM" id="Coils"/>
    </source>
</evidence>
<feature type="region of interest" description="Disordered" evidence="2">
    <location>
        <begin position="68"/>
        <end position="94"/>
    </location>
</feature>